<accession>A0ACC2IFQ8</accession>
<evidence type="ECO:0000313" key="1">
    <source>
        <dbReference type="EMBL" id="KAJ8114045.1"/>
    </source>
</evidence>
<evidence type="ECO:0000313" key="2">
    <source>
        <dbReference type="Proteomes" id="UP001153331"/>
    </source>
</evidence>
<gene>
    <name evidence="1" type="ORF">OPT61_g3983</name>
</gene>
<sequence length="578" mass="66884">MSSEQTSAAVAIRTTQRAPRSCISCSSRKVKCDKSIPCGSCVRRGQSDMCMRELVMVRGEITTYKDAPQLPTYEQLRRENEQLRHSLQTIKVQNARSQSPSAPEPLNTPVTSLYQFQQKRLLNQDIDELERKLWNNLSNNPPAGRLVVSSWSDLVLPSQICSEHLINYDERWNSWVHYALEYPRFWGECDSFMAAMSSGARLEQWDASWMAVYFSVLSAALLMMNDEEAENLTLHESLDHRFLSRMWYSAAIFCLHRSSFMEVPSLRSVQAIAILGICFNNFGDSDLGQHMRSCAIRIAQKIGLDTPYSEYAAKYLTKEAQHRLWWTLVICEWLGNPCHPVAFDEIDFNVPFPKTDLSHEMTEHGSNQEHPVHYHIFMAKTACAFHRFRQAVRSAVTLEDTIYAVRTADDRLARVIDTLPAHLQPDMANGSEQERLDYIEQTKPWVIWQRFDVTLVLLHLRIHVHRILQDQWVQDRDGNEFDWAKNISIMSAKSIIWINDNWNQPASMRNQWALSYHIFTSANLLVCECQIMKDAYDGEYNEVIQAALGFLDRVRSRNQLAYHAFWVLQHQVDKLGIV</sequence>
<proteinExistence type="predicted"/>
<keyword evidence="2" id="KW-1185">Reference proteome</keyword>
<protein>
    <submittedName>
        <fullName evidence="1">Uncharacterized protein</fullName>
    </submittedName>
</protein>
<name>A0ACC2IFQ8_9PLEO</name>
<organism evidence="1 2">
    <name type="scientific">Boeremia exigua</name>
    <dbReference type="NCBI Taxonomy" id="749465"/>
    <lineage>
        <taxon>Eukaryota</taxon>
        <taxon>Fungi</taxon>
        <taxon>Dikarya</taxon>
        <taxon>Ascomycota</taxon>
        <taxon>Pezizomycotina</taxon>
        <taxon>Dothideomycetes</taxon>
        <taxon>Pleosporomycetidae</taxon>
        <taxon>Pleosporales</taxon>
        <taxon>Pleosporineae</taxon>
        <taxon>Didymellaceae</taxon>
        <taxon>Boeremia</taxon>
    </lineage>
</organism>
<comment type="caution">
    <text evidence="1">The sequence shown here is derived from an EMBL/GenBank/DDBJ whole genome shotgun (WGS) entry which is preliminary data.</text>
</comment>
<dbReference type="Proteomes" id="UP001153331">
    <property type="component" value="Unassembled WGS sequence"/>
</dbReference>
<dbReference type="EMBL" id="JAPHNI010000216">
    <property type="protein sequence ID" value="KAJ8114045.1"/>
    <property type="molecule type" value="Genomic_DNA"/>
</dbReference>
<reference evidence="1" key="1">
    <citation type="submission" date="2022-11" db="EMBL/GenBank/DDBJ databases">
        <title>Genome Sequence of Boeremia exigua.</title>
        <authorList>
            <person name="Buettner E."/>
        </authorList>
    </citation>
    <scope>NUCLEOTIDE SEQUENCE</scope>
    <source>
        <strain evidence="1">CU02</strain>
    </source>
</reference>